<dbReference type="Proteomes" id="UP000489961">
    <property type="component" value="Unassembled WGS sequence"/>
</dbReference>
<dbReference type="Pfam" id="PF11112">
    <property type="entry name" value="PyocinActivator"/>
    <property type="match status" value="1"/>
</dbReference>
<dbReference type="InterPro" id="IPR020518">
    <property type="entry name" value="Tscrpt_reg_PrtN"/>
</dbReference>
<evidence type="ECO:0000313" key="2">
    <source>
        <dbReference type="Proteomes" id="UP000489961"/>
    </source>
</evidence>
<proteinExistence type="predicted"/>
<organism evidence="1 2">
    <name type="scientific">Acinetobacter bouvetii</name>
    <dbReference type="NCBI Taxonomy" id="202951"/>
    <lineage>
        <taxon>Bacteria</taxon>
        <taxon>Pseudomonadati</taxon>
        <taxon>Pseudomonadota</taxon>
        <taxon>Gammaproteobacteria</taxon>
        <taxon>Moraxellales</taxon>
        <taxon>Moraxellaceae</taxon>
        <taxon>Acinetobacter</taxon>
    </lineage>
</organism>
<comment type="caution">
    <text evidence="1">The sequence shown here is derived from an EMBL/GenBank/DDBJ whole genome shotgun (WGS) entry which is preliminary data.</text>
</comment>
<accession>A0A811GAF4</accession>
<sequence>MNKFTINFSDYLFIQFRTLTPTLEDVCKTYYPRLSREKILEKARKAEFPFPCYRLDPSQKATYFVNLFELSDFLLDALQLNQQYINTDLQHACSDNS</sequence>
<dbReference type="AlphaFoldDB" id="A0A811GAF4"/>
<protein>
    <submittedName>
        <fullName evidence="1">Pyocin activator protein PrtN</fullName>
    </submittedName>
</protein>
<evidence type="ECO:0000313" key="1">
    <source>
        <dbReference type="EMBL" id="CAB1209409.1"/>
    </source>
</evidence>
<dbReference type="EMBL" id="CADDTS010000009">
    <property type="protein sequence ID" value="CAB1209409.1"/>
    <property type="molecule type" value="Genomic_DNA"/>
</dbReference>
<reference evidence="1 2" key="1">
    <citation type="submission" date="2020-02" db="EMBL/GenBank/DDBJ databases">
        <authorList>
            <person name="Chaudhuri R."/>
        </authorList>
    </citation>
    <scope>NUCLEOTIDE SEQUENCE [LARGE SCALE GENOMIC DNA]</scope>
    <source>
        <strain evidence="1">SFB21</strain>
    </source>
</reference>
<dbReference type="GO" id="GO:0006355">
    <property type="term" value="P:regulation of DNA-templated transcription"/>
    <property type="evidence" value="ECO:0007669"/>
    <property type="project" value="InterPro"/>
</dbReference>
<gene>
    <name evidence="1" type="ORF">SFB21_0547</name>
</gene>
<name>A0A811GAF4_9GAMM</name>